<dbReference type="EMBL" id="FMVJ01000002">
    <property type="protein sequence ID" value="SCX98868.1"/>
    <property type="molecule type" value="Genomic_DNA"/>
</dbReference>
<dbReference type="PANTHER" id="PTHR38340">
    <property type="entry name" value="S-LAYER PROTEIN"/>
    <property type="match status" value="1"/>
</dbReference>
<dbReference type="STRING" id="549386.SAMN02927923_00490"/>
<comment type="subcellular location">
    <subcellularLocation>
        <location evidence="1">Secreted</location>
    </subcellularLocation>
</comment>
<dbReference type="InterPro" id="IPR050557">
    <property type="entry name" value="RTX_toxin/Mannuronan_C5-epim"/>
</dbReference>
<reference evidence="3 4" key="1">
    <citation type="submission" date="2016-10" db="EMBL/GenBank/DDBJ databases">
        <authorList>
            <person name="de Groot N.N."/>
        </authorList>
    </citation>
    <scope>NUCLEOTIDE SEQUENCE [LARGE SCALE GENOMIC DNA]</scope>
    <source>
        <strain evidence="3 4">CGMCC 1.7666</strain>
    </source>
</reference>
<keyword evidence="4" id="KW-1185">Reference proteome</keyword>
<dbReference type="PRINTS" id="PR00313">
    <property type="entry name" value="CABNDNGRPT"/>
</dbReference>
<organism evidence="3 4">
    <name type="scientific">Microvirga guangxiensis</name>
    <dbReference type="NCBI Taxonomy" id="549386"/>
    <lineage>
        <taxon>Bacteria</taxon>
        <taxon>Pseudomonadati</taxon>
        <taxon>Pseudomonadota</taxon>
        <taxon>Alphaproteobacteria</taxon>
        <taxon>Hyphomicrobiales</taxon>
        <taxon>Methylobacteriaceae</taxon>
        <taxon>Microvirga</taxon>
    </lineage>
</organism>
<dbReference type="InterPro" id="IPR001343">
    <property type="entry name" value="Hemolysn_Ca-bd"/>
</dbReference>
<gene>
    <name evidence="3" type="ORF">SAMN02927923_00490</name>
</gene>
<dbReference type="PANTHER" id="PTHR38340:SF1">
    <property type="entry name" value="S-LAYER PROTEIN"/>
    <property type="match status" value="1"/>
</dbReference>
<accession>A0A1G5C985</accession>
<dbReference type="GO" id="GO:0005576">
    <property type="term" value="C:extracellular region"/>
    <property type="evidence" value="ECO:0007669"/>
    <property type="project" value="UniProtKB-SubCell"/>
</dbReference>
<sequence>MSIPPVLWGEFLVNTNKYGIQSDVELQALDNGKFLAVWKELVPINYVLPGGDAPTPTAIYAQRFYSGAVPEGDPIRIDTTPGINSAPTVTTLENGKIVYMWEHQVTEGGVTTYSIRARIFNGDGTPFNANGGTEDFEVVAPSTTKVSAPLVKALAGGGFIVTCNDENADGAGDAGVKAYIYDSSGQVIDSGSVNRTTTGTQEAYAVVSLSDNRFLTIYSEDAASGGVISLKVSISTVSGGVLSTGVTEYTVSASMKEGTAPSATVLKGGRILIVWTEEMRDGTGDNVKAQMFDGGTMTAIGDAFTVNVSADGDQNSPSVTALKDGGFAITYLDTDGTAAPQVRVAVYNAANVYLGDKIISTAFDEGERGVPKVIELSDGRLIAAWDENIDGRRDDSVGIRGQVIDARFQGVNMPGTAANDQYVGTEFNDTLSGGTAGNDDLNGRAGNDILDGGIGDDRLNGGEGADQMYGGTGNDTYYVDNAGDVVSEAGGSGIDTVYASISYTLSADIENLIADGLAAISLTGNAGNNSITGNAAANVIDGAGGADTMSGGLGNDTYYVDNAGDIIIEAGGDLADQVFTSVTYALGDGVENLTASGAGSIGLTGNAFNNVIVGNSGANKIYGGLGNDILTGGKGKDVFVFDSAPNKAANRDTITDFEVKADKIHLENAIFKKLKKTGKLKSDFFKIGTKATDKNDYIIYNKKKGILLYDADGSGKQKAVEFATVKKNLALKADHFFVI</sequence>
<dbReference type="InterPro" id="IPR011049">
    <property type="entry name" value="Serralysin-like_metalloprot_C"/>
</dbReference>
<proteinExistence type="predicted"/>
<dbReference type="OrthoDB" id="7966550at2"/>
<dbReference type="SUPFAM" id="SSF51120">
    <property type="entry name" value="beta-Roll"/>
    <property type="match status" value="3"/>
</dbReference>
<dbReference type="Gene3D" id="2.150.10.10">
    <property type="entry name" value="Serralysin-like metalloprotease, C-terminal"/>
    <property type="match status" value="2"/>
</dbReference>
<dbReference type="Pfam" id="PF00353">
    <property type="entry name" value="HemolysinCabind"/>
    <property type="match status" value="3"/>
</dbReference>
<dbReference type="Proteomes" id="UP000199569">
    <property type="component" value="Unassembled WGS sequence"/>
</dbReference>
<dbReference type="AlphaFoldDB" id="A0A1G5C985"/>
<protein>
    <submittedName>
        <fullName evidence="3">Hemolysin-type calcium-binding repeat-containing protein</fullName>
    </submittedName>
</protein>
<evidence type="ECO:0000256" key="1">
    <source>
        <dbReference type="ARBA" id="ARBA00004613"/>
    </source>
</evidence>
<evidence type="ECO:0000313" key="4">
    <source>
        <dbReference type="Proteomes" id="UP000199569"/>
    </source>
</evidence>
<dbReference type="InterPro" id="IPR018511">
    <property type="entry name" value="Hemolysin-typ_Ca-bd_CS"/>
</dbReference>
<dbReference type="RefSeq" id="WP_091129256.1">
    <property type="nucleotide sequence ID" value="NZ_FMVJ01000002.1"/>
</dbReference>
<evidence type="ECO:0000313" key="3">
    <source>
        <dbReference type="EMBL" id="SCX98868.1"/>
    </source>
</evidence>
<keyword evidence="2" id="KW-0964">Secreted</keyword>
<dbReference type="GO" id="GO:0005509">
    <property type="term" value="F:calcium ion binding"/>
    <property type="evidence" value="ECO:0007669"/>
    <property type="project" value="InterPro"/>
</dbReference>
<name>A0A1G5C985_9HYPH</name>
<evidence type="ECO:0000256" key="2">
    <source>
        <dbReference type="ARBA" id="ARBA00022525"/>
    </source>
</evidence>
<dbReference type="PROSITE" id="PS00330">
    <property type="entry name" value="HEMOLYSIN_CALCIUM"/>
    <property type="match status" value="2"/>
</dbReference>